<dbReference type="GO" id="GO:0043565">
    <property type="term" value="F:sequence-specific DNA binding"/>
    <property type="evidence" value="ECO:0007669"/>
    <property type="project" value="TreeGrafter"/>
</dbReference>
<protein>
    <submittedName>
        <fullName evidence="4">PiggyBac transposable element-derived protein 3-like</fullName>
    </submittedName>
</protein>
<evidence type="ECO:0000259" key="2">
    <source>
        <dbReference type="Pfam" id="PF13843"/>
    </source>
</evidence>
<dbReference type="Pfam" id="PF13843">
    <property type="entry name" value="DDE_Tnp_1_7"/>
    <property type="match status" value="1"/>
</dbReference>
<dbReference type="GeneID" id="112683830"/>
<organism evidence="3 4">
    <name type="scientific">Sipha flava</name>
    <name type="common">yellow sugarcane aphid</name>
    <dbReference type="NCBI Taxonomy" id="143950"/>
    <lineage>
        <taxon>Eukaryota</taxon>
        <taxon>Metazoa</taxon>
        <taxon>Ecdysozoa</taxon>
        <taxon>Arthropoda</taxon>
        <taxon>Hexapoda</taxon>
        <taxon>Insecta</taxon>
        <taxon>Pterygota</taxon>
        <taxon>Neoptera</taxon>
        <taxon>Paraneoptera</taxon>
        <taxon>Hemiptera</taxon>
        <taxon>Sternorrhyncha</taxon>
        <taxon>Aphidomorpha</taxon>
        <taxon>Aphidoidea</taxon>
        <taxon>Aphididae</taxon>
        <taxon>Sipha</taxon>
    </lineage>
</organism>
<keyword evidence="3" id="KW-1185">Reference proteome</keyword>
<dbReference type="Proteomes" id="UP000694846">
    <property type="component" value="Unplaced"/>
</dbReference>
<reference evidence="4" key="1">
    <citation type="submission" date="2025-08" db="UniProtKB">
        <authorList>
            <consortium name="RefSeq"/>
        </authorList>
    </citation>
    <scope>IDENTIFICATION</scope>
    <source>
        <tissue evidence="4">Whole body</tissue>
    </source>
</reference>
<feature type="region of interest" description="Disordered" evidence="1">
    <location>
        <begin position="532"/>
        <end position="555"/>
    </location>
</feature>
<dbReference type="AlphaFoldDB" id="A0A8B8FJC9"/>
<dbReference type="RefSeq" id="XP_025410783.1">
    <property type="nucleotide sequence ID" value="XM_025554998.1"/>
</dbReference>
<accession>A0A8B8FJC9</accession>
<evidence type="ECO:0000256" key="1">
    <source>
        <dbReference type="SAM" id="MobiDB-lite"/>
    </source>
</evidence>
<dbReference type="InterPro" id="IPR029526">
    <property type="entry name" value="PGBD"/>
</dbReference>
<evidence type="ECO:0000313" key="3">
    <source>
        <dbReference type="Proteomes" id="UP000694846"/>
    </source>
</evidence>
<dbReference type="InterPro" id="IPR052638">
    <property type="entry name" value="PiggyBac_TE-derived"/>
</dbReference>
<gene>
    <name evidence="4" type="primary">LOC112683830</name>
</gene>
<feature type="compositionally biased region" description="Polar residues" evidence="1">
    <location>
        <begin position="539"/>
        <end position="555"/>
    </location>
</feature>
<sequence>MDLGQKRLSSLRRWKYVCFDETLLVKIDKRIPTTIANKRKLDDCKDVFEDIRYYSLTDEEHFDDNEVAINDVVDVPLDVCGTFEILTSCSDGDNSSKPNPFKKRKETLPKWKSKMHPTYTDIPINEEQKCVIQLVEKYGGTNVLQCFLLFFDDTVIDLIIDNSNKYATYCNRHNFSLKKTDLLKFIGIMILTSYHSLPKIDNYWSKDEDKEVLLVRKTMSRNKFKTIKQNLHLSDNKNLDLTDKFAKLRPFFNKLNEKFSQFGIFSHNLSIDEEMVPYFGRHSCKMFIKGKPVRFGFKLWCLTSENGYLYKFLPYGGASTKRAEGLPLGSEVVLSLLEIVDKPQYHKIFFDNFFTSYKLLSMLKEKHFFATGTVRDNRTGNCNLKSLKLMAKEPKGTFDFTFDSENEIGAVRWYDNAVVTIMSNVDTIEPLHAAKRYDRKQKKQTSVQQPNMIYNYNKNMGGVDLHDNGIANYRIKIRGKKWWWPLFSNAVDSTIVNAWKFYNMVNKEKVPQLDFRSELVLCLLKVETSQKDNDDNESQHSTTSNISLGQPSQNSLPDAIRKDCIDHIIIKDTVRRRCRQCSSQTIYSCKKCTVSLHPHCFAMFHDK</sequence>
<proteinExistence type="predicted"/>
<name>A0A8B8FJC9_9HEMI</name>
<feature type="domain" description="PiggyBac transposable element-derived protein" evidence="2">
    <location>
        <begin position="145"/>
        <end position="499"/>
    </location>
</feature>
<dbReference type="PANTHER" id="PTHR47055">
    <property type="entry name" value="DDE_TNP_1_7 DOMAIN-CONTAINING PROTEIN"/>
    <property type="match status" value="1"/>
</dbReference>
<dbReference type="PANTHER" id="PTHR47055:SF3">
    <property type="entry name" value="PHORBOL-ESTER_DAG-TYPE DOMAIN-CONTAINING PROTEIN"/>
    <property type="match status" value="1"/>
</dbReference>
<evidence type="ECO:0000313" key="4">
    <source>
        <dbReference type="RefSeq" id="XP_025410783.1"/>
    </source>
</evidence>
<dbReference type="OrthoDB" id="6610257at2759"/>